<reference evidence="1 2" key="1">
    <citation type="submission" date="2019-06" db="EMBL/GenBank/DDBJ databases">
        <title>Sorghum-associated microbial communities from plants grown in Nebraska, USA.</title>
        <authorList>
            <person name="Schachtman D."/>
        </authorList>
    </citation>
    <scope>NUCLEOTIDE SEQUENCE [LARGE SCALE GENOMIC DNA]</scope>
    <source>
        <strain evidence="1 2">1209</strain>
    </source>
</reference>
<organism evidence="1 2">
    <name type="scientific">Chitinophaga polysaccharea</name>
    <dbReference type="NCBI Taxonomy" id="1293035"/>
    <lineage>
        <taxon>Bacteria</taxon>
        <taxon>Pseudomonadati</taxon>
        <taxon>Bacteroidota</taxon>
        <taxon>Chitinophagia</taxon>
        <taxon>Chitinophagales</taxon>
        <taxon>Chitinophagaceae</taxon>
        <taxon>Chitinophaga</taxon>
    </lineage>
</organism>
<sequence length="38" mass="4440">MSTKHIKRYSYKSGHYQQQELNCVGERVTAFQAIVLKP</sequence>
<proteinExistence type="predicted"/>
<name>A0A561P6D1_9BACT</name>
<gene>
    <name evidence="1" type="ORF">FHW36_112118</name>
</gene>
<comment type="caution">
    <text evidence="1">The sequence shown here is derived from an EMBL/GenBank/DDBJ whole genome shotgun (WGS) entry which is preliminary data.</text>
</comment>
<dbReference type="Proteomes" id="UP000320811">
    <property type="component" value="Unassembled WGS sequence"/>
</dbReference>
<keyword evidence="2" id="KW-1185">Reference proteome</keyword>
<dbReference type="EMBL" id="VIWO01000012">
    <property type="protein sequence ID" value="TWF33677.1"/>
    <property type="molecule type" value="Genomic_DNA"/>
</dbReference>
<evidence type="ECO:0000313" key="2">
    <source>
        <dbReference type="Proteomes" id="UP000320811"/>
    </source>
</evidence>
<accession>A0A561P6D1</accession>
<evidence type="ECO:0000313" key="1">
    <source>
        <dbReference type="EMBL" id="TWF33677.1"/>
    </source>
</evidence>
<protein>
    <submittedName>
        <fullName evidence="1">Uncharacterized protein</fullName>
    </submittedName>
</protein>
<dbReference type="AlphaFoldDB" id="A0A561P6D1"/>